<keyword evidence="3" id="KW-0540">Nuclease</keyword>
<dbReference type="PANTHER" id="PTHR38039">
    <property type="entry name" value="TOXIN YOEB"/>
    <property type="match status" value="1"/>
</dbReference>
<gene>
    <name evidence="8" type="ORF">ACJDU8_16815</name>
</gene>
<keyword evidence="9" id="KW-1185">Reference proteome</keyword>
<dbReference type="PANTHER" id="PTHR38039:SF1">
    <property type="entry name" value="TOXIN YOEB"/>
    <property type="match status" value="1"/>
</dbReference>
<dbReference type="Proteomes" id="UP001623660">
    <property type="component" value="Unassembled WGS sequence"/>
</dbReference>
<evidence type="ECO:0000256" key="7">
    <source>
        <dbReference type="ARBA" id="ARBA00050056"/>
    </source>
</evidence>
<name>A0ABW8SRD1_9CLOT</name>
<accession>A0ABW8SRD1</accession>
<comment type="similarity">
    <text evidence="1">Belongs to the YoeB family.</text>
</comment>
<dbReference type="InterPro" id="IPR009614">
    <property type="entry name" value="YoeB_toxin"/>
</dbReference>
<evidence type="ECO:0000256" key="3">
    <source>
        <dbReference type="ARBA" id="ARBA00022722"/>
    </source>
</evidence>
<dbReference type="NCBIfam" id="TIGR02116">
    <property type="entry name" value="toxin_Txe_YoeB"/>
    <property type="match status" value="1"/>
</dbReference>
<evidence type="ECO:0000313" key="9">
    <source>
        <dbReference type="Proteomes" id="UP001623660"/>
    </source>
</evidence>
<comment type="caution">
    <text evidence="8">The sequence shown here is derived from an EMBL/GenBank/DDBJ whole genome shotgun (WGS) entry which is preliminary data.</text>
</comment>
<evidence type="ECO:0000256" key="4">
    <source>
        <dbReference type="ARBA" id="ARBA00022759"/>
    </source>
</evidence>
<sequence>MRILFSQIAWNEYTNWQQEDKKVLKKINQLIKDIQRNGVDVGIGSPEPLKYQFSGYWSRRITIEHRLVYKIANDDTLYIAKCEGHY</sequence>
<dbReference type="SUPFAM" id="SSF143011">
    <property type="entry name" value="RelE-like"/>
    <property type="match status" value="1"/>
</dbReference>
<protein>
    <recommendedName>
        <fullName evidence="7">Endoribonuclease YoeB</fullName>
    </recommendedName>
    <alternativeName>
        <fullName evidence="6">Putative mRNA interferase YoeB</fullName>
    </alternativeName>
</protein>
<evidence type="ECO:0000256" key="2">
    <source>
        <dbReference type="ARBA" id="ARBA00022649"/>
    </source>
</evidence>
<evidence type="ECO:0000256" key="1">
    <source>
        <dbReference type="ARBA" id="ARBA00008172"/>
    </source>
</evidence>
<dbReference type="Pfam" id="PF06769">
    <property type="entry name" value="YoeB_toxin"/>
    <property type="match status" value="1"/>
</dbReference>
<dbReference type="EMBL" id="JBJHZX010000027">
    <property type="protein sequence ID" value="MFL0197205.1"/>
    <property type="molecule type" value="Genomic_DNA"/>
</dbReference>
<keyword evidence="2" id="KW-1277">Toxin-antitoxin system</keyword>
<organism evidence="8 9">
    <name type="scientific">Candidatus Clostridium eludens</name>
    <dbReference type="NCBI Taxonomy" id="3381663"/>
    <lineage>
        <taxon>Bacteria</taxon>
        <taxon>Bacillati</taxon>
        <taxon>Bacillota</taxon>
        <taxon>Clostridia</taxon>
        <taxon>Eubacteriales</taxon>
        <taxon>Clostridiaceae</taxon>
        <taxon>Clostridium</taxon>
    </lineage>
</organism>
<dbReference type="RefSeq" id="WP_406793310.1">
    <property type="nucleotide sequence ID" value="NZ_JBJHZX010000027.1"/>
</dbReference>
<evidence type="ECO:0000256" key="6">
    <source>
        <dbReference type="ARBA" id="ARBA00030388"/>
    </source>
</evidence>
<keyword evidence="5" id="KW-0378">Hydrolase</keyword>
<proteinExistence type="inferred from homology"/>
<evidence type="ECO:0000256" key="5">
    <source>
        <dbReference type="ARBA" id="ARBA00022801"/>
    </source>
</evidence>
<dbReference type="InterPro" id="IPR035093">
    <property type="entry name" value="RelE/ParE_toxin_dom_sf"/>
</dbReference>
<keyword evidence="4" id="KW-0255">Endonuclease</keyword>
<reference evidence="8 9" key="1">
    <citation type="submission" date="2024-11" db="EMBL/GenBank/DDBJ databases">
        <authorList>
            <person name="Heng Y.C."/>
            <person name="Lim A.C.H."/>
            <person name="Lee J.K.Y."/>
            <person name="Kittelmann S."/>
        </authorList>
    </citation>
    <scope>NUCLEOTIDE SEQUENCE [LARGE SCALE GENOMIC DNA]</scope>
    <source>
        <strain evidence="8 9">WILCCON 0269</strain>
    </source>
</reference>
<evidence type="ECO:0000313" key="8">
    <source>
        <dbReference type="EMBL" id="MFL0197205.1"/>
    </source>
</evidence>
<dbReference type="Gene3D" id="3.30.2310.20">
    <property type="entry name" value="RelE-like"/>
    <property type="match status" value="1"/>
</dbReference>